<dbReference type="InterPro" id="IPR000172">
    <property type="entry name" value="GMC_OxRdtase_N"/>
</dbReference>
<comment type="similarity">
    <text evidence="1">Belongs to the GMC oxidoreductase family.</text>
</comment>
<dbReference type="GO" id="GO:0016614">
    <property type="term" value="F:oxidoreductase activity, acting on CH-OH group of donors"/>
    <property type="evidence" value="ECO:0007669"/>
    <property type="project" value="InterPro"/>
</dbReference>
<dbReference type="Gene3D" id="3.50.50.60">
    <property type="entry name" value="FAD/NAD(P)-binding domain"/>
    <property type="match status" value="2"/>
</dbReference>
<dbReference type="Pfam" id="PF00732">
    <property type="entry name" value="GMC_oxred_N"/>
    <property type="match status" value="1"/>
</dbReference>
<dbReference type="EMBL" id="AZYO01000140">
    <property type="protein sequence ID" value="KOS53238.1"/>
    <property type="molecule type" value="Genomic_DNA"/>
</dbReference>
<name>A0A0M8PJZ9_RHORH</name>
<reference evidence="7 8" key="1">
    <citation type="journal article" date="2015" name="Genome Announc.">
        <title>Draft Genome Sequence of Rhodococcus rhodochrous Strain KG-21, a Soil Isolate from Oil Fields of Krishna-Godavari Basin, India.</title>
        <authorList>
            <person name="Dawar C."/>
            <person name="Aggarwal R.K."/>
        </authorList>
    </citation>
    <scope>NUCLEOTIDE SEQUENCE [LARGE SCALE GENOMIC DNA]</scope>
    <source>
        <strain evidence="7 8">KG-21</strain>
    </source>
</reference>
<accession>A0A0M8PJZ9</accession>
<reference evidence="8" key="2">
    <citation type="submission" date="2015-01" db="EMBL/GenBank/DDBJ databases">
        <title>Draft genome sequence of potential hydrocarbon metabolising strain of Rhodococcus rhodochrous.</title>
        <authorList>
            <person name="Aggarwal R.K."/>
            <person name="Dawar C."/>
        </authorList>
    </citation>
    <scope>NUCLEOTIDE SEQUENCE [LARGE SCALE GENOMIC DNA]</scope>
    <source>
        <strain evidence="8">KG-21</strain>
    </source>
</reference>
<evidence type="ECO:0000256" key="4">
    <source>
        <dbReference type="ARBA" id="ARBA00023002"/>
    </source>
</evidence>
<dbReference type="SUPFAM" id="SSF51905">
    <property type="entry name" value="FAD/NAD(P)-binding domain"/>
    <property type="match status" value="1"/>
</dbReference>
<evidence type="ECO:0000313" key="7">
    <source>
        <dbReference type="EMBL" id="KOS53238.1"/>
    </source>
</evidence>
<keyword evidence="2" id="KW-0285">Flavoprotein</keyword>
<feature type="domain" description="Glucose-methanol-choline oxidoreductase C-terminal" evidence="6">
    <location>
        <begin position="398"/>
        <end position="516"/>
    </location>
</feature>
<keyword evidence="3" id="KW-0274">FAD</keyword>
<dbReference type="RefSeq" id="WP_054375248.1">
    <property type="nucleotide sequence ID" value="NZ_AZYO01000140.1"/>
</dbReference>
<evidence type="ECO:0000259" key="6">
    <source>
        <dbReference type="Pfam" id="PF05199"/>
    </source>
</evidence>
<dbReference type="SUPFAM" id="SSF54373">
    <property type="entry name" value="FAD-linked reductases, C-terminal domain"/>
    <property type="match status" value="1"/>
</dbReference>
<dbReference type="Pfam" id="PF05199">
    <property type="entry name" value="GMC_oxred_C"/>
    <property type="match status" value="1"/>
</dbReference>
<organism evidence="7 8">
    <name type="scientific">Rhodococcus rhodochrous KG-21</name>
    <dbReference type="NCBI Taxonomy" id="1441923"/>
    <lineage>
        <taxon>Bacteria</taxon>
        <taxon>Bacillati</taxon>
        <taxon>Actinomycetota</taxon>
        <taxon>Actinomycetes</taxon>
        <taxon>Mycobacteriales</taxon>
        <taxon>Nocardiaceae</taxon>
        <taxon>Rhodococcus</taxon>
    </lineage>
</organism>
<feature type="domain" description="Glucose-methanol-choline oxidoreductase N-terminal" evidence="5">
    <location>
        <begin position="197"/>
        <end position="307"/>
    </location>
</feature>
<dbReference type="AlphaFoldDB" id="A0A0M8PJZ9"/>
<comment type="caution">
    <text evidence="7">The sequence shown here is derived from an EMBL/GenBank/DDBJ whole genome shotgun (WGS) entry which is preliminary data.</text>
</comment>
<dbReference type="GO" id="GO:0050660">
    <property type="term" value="F:flavin adenine dinucleotide binding"/>
    <property type="evidence" value="ECO:0007669"/>
    <property type="project" value="InterPro"/>
</dbReference>
<protein>
    <submittedName>
        <fullName evidence="7">Glucose dehydrogenase</fullName>
    </submittedName>
</protein>
<evidence type="ECO:0000313" key="8">
    <source>
        <dbReference type="Proteomes" id="UP000037712"/>
    </source>
</evidence>
<dbReference type="PANTHER" id="PTHR46056">
    <property type="entry name" value="LONG-CHAIN-ALCOHOL OXIDASE"/>
    <property type="match status" value="1"/>
</dbReference>
<dbReference type="Proteomes" id="UP000037712">
    <property type="component" value="Unassembled WGS sequence"/>
</dbReference>
<dbReference type="InterPro" id="IPR007867">
    <property type="entry name" value="GMC_OxRtase_C"/>
</dbReference>
<dbReference type="PATRIC" id="fig|1441923.3.peg.5805"/>
<dbReference type="InterPro" id="IPR036188">
    <property type="entry name" value="FAD/NAD-bd_sf"/>
</dbReference>
<evidence type="ECO:0000256" key="1">
    <source>
        <dbReference type="ARBA" id="ARBA00010790"/>
    </source>
</evidence>
<evidence type="ECO:0000259" key="5">
    <source>
        <dbReference type="Pfam" id="PF00732"/>
    </source>
</evidence>
<sequence length="534" mass="57575">MEQADVLIIGAGASGGVAAGALAAAGFDVLCLEQGTWPDRTEYPAQRTTYELEARKQWSGSPNIRDKRVDYPINDAESAVAPLMYAGVGGSMTLYAGDWPRLLPSDFRVRSLDGVADDWPLRYADLQPFYERTDSAFGVSGVGGDPAYPDGADPPLPPLPIGAIGRRMARAHDTLGWHWWPAAQAVLSAPYGGRRPCVQFGACMQGCPEGAKASTDLTHWPTAVARGARLLTDARVSRVLVSPQGLATGAEFVRPDGTWDVVHAEVVILAGNAIGTPRILLNSASPEHPDGLANSSGLVGRRLMVHPFANVMGYFDDDMTSWQGHVGAKIASYEFYETDPDRDFVRGAKWSLAPTGGPLNAALPTRAGTDVWGEAHHDHVRRHLGRTISWGIFGEDLPDEANTVEIDPDLTDSSGIPAPKITYRVSDNSRRLLDFHIARATESLETAGAYDIATESLMRYSGWHLLGTARMGNDPRTSVVDQYGRCHDVPNLYIVDGSVFVTSGGVNPTSTIVALALRSTEHLIAHRRHQQVPA</sequence>
<proteinExistence type="inferred from homology"/>
<dbReference type="PANTHER" id="PTHR46056:SF12">
    <property type="entry name" value="LONG-CHAIN-ALCOHOL OXIDASE"/>
    <property type="match status" value="1"/>
</dbReference>
<gene>
    <name evidence="7" type="ORF">Z051_26650</name>
</gene>
<dbReference type="Pfam" id="PF13450">
    <property type="entry name" value="NAD_binding_8"/>
    <property type="match status" value="1"/>
</dbReference>
<evidence type="ECO:0000256" key="2">
    <source>
        <dbReference type="ARBA" id="ARBA00022630"/>
    </source>
</evidence>
<evidence type="ECO:0000256" key="3">
    <source>
        <dbReference type="ARBA" id="ARBA00022827"/>
    </source>
</evidence>
<keyword evidence="4" id="KW-0560">Oxidoreductase</keyword>